<dbReference type="KEGG" id="ssyi:EKG83_16375"/>
<dbReference type="Gene3D" id="3.10.450.50">
    <property type="match status" value="1"/>
</dbReference>
<organism evidence="2 3">
    <name type="scientific">Saccharothrix syringae</name>
    <name type="common">Nocardiopsis syringae</name>
    <dbReference type="NCBI Taxonomy" id="103733"/>
    <lineage>
        <taxon>Bacteria</taxon>
        <taxon>Bacillati</taxon>
        <taxon>Actinomycetota</taxon>
        <taxon>Actinomycetes</taxon>
        <taxon>Pseudonocardiales</taxon>
        <taxon>Pseudonocardiaceae</taxon>
        <taxon>Saccharothrix</taxon>
    </lineage>
</organism>
<feature type="domain" description="SnoaL-like" evidence="1">
    <location>
        <begin position="106"/>
        <end position="203"/>
    </location>
</feature>
<dbReference type="Proteomes" id="UP000325787">
    <property type="component" value="Chromosome"/>
</dbReference>
<dbReference type="InterPro" id="IPR032710">
    <property type="entry name" value="NTF2-like_dom_sf"/>
</dbReference>
<dbReference type="InterPro" id="IPR037401">
    <property type="entry name" value="SnoaL-like"/>
</dbReference>
<dbReference type="EMBL" id="CP034550">
    <property type="protein sequence ID" value="QFZ18815.1"/>
    <property type="molecule type" value="Genomic_DNA"/>
</dbReference>
<reference evidence="3" key="1">
    <citation type="journal article" date="2021" name="Curr. Microbiol.">
        <title>Complete genome of nocamycin-producing strain Saccharothrix syringae NRRL B-16468 reveals the biosynthetic potential for secondary metabolites.</title>
        <authorList>
            <person name="Mo X."/>
            <person name="Yang S."/>
        </authorList>
    </citation>
    <scope>NUCLEOTIDE SEQUENCE [LARGE SCALE GENOMIC DNA]</scope>
    <source>
        <strain evidence="3">ATCC 51364 / DSM 43886 / JCM 6844 / KCTC 9398 / NBRC 14523 / NRRL B-16468 / INA 2240</strain>
    </source>
</reference>
<keyword evidence="3" id="KW-1185">Reference proteome</keyword>
<gene>
    <name evidence="2" type="ORF">EKG83_16375</name>
</gene>
<accession>A0A5Q0GYR4</accession>
<sequence length="221" mass="23521">MPLVAPVTSATRSVPFTMVPPFRVVSVSVGPHQAGDPTSKPGRRVLGVVRRVGPGFEPAVPPSPWPPTVRHDSGGEVVTNGGDGVGDGVGQARADADRLAANKELVADFCETFYNAKDFARAATLLADDFHNHHHGAGIGPARTVDSFREQVSDRFPGFSLEIRRAVAEGDLVWTYGLVRFDEGAPVAATVDIWRVADGKLAEKWDVGQAVTEETDPGTLM</sequence>
<name>A0A5Q0GYR4_SACSY</name>
<proteinExistence type="predicted"/>
<dbReference type="AlphaFoldDB" id="A0A5Q0GYR4"/>
<dbReference type="SUPFAM" id="SSF54427">
    <property type="entry name" value="NTF2-like"/>
    <property type="match status" value="1"/>
</dbReference>
<dbReference type="OrthoDB" id="129343at2"/>
<protein>
    <recommendedName>
        <fullName evidence="1">SnoaL-like domain-containing protein</fullName>
    </recommendedName>
</protein>
<dbReference type="Pfam" id="PF12680">
    <property type="entry name" value="SnoaL_2"/>
    <property type="match status" value="1"/>
</dbReference>
<evidence type="ECO:0000313" key="3">
    <source>
        <dbReference type="Proteomes" id="UP000325787"/>
    </source>
</evidence>
<evidence type="ECO:0000313" key="2">
    <source>
        <dbReference type="EMBL" id="QFZ18815.1"/>
    </source>
</evidence>
<evidence type="ECO:0000259" key="1">
    <source>
        <dbReference type="Pfam" id="PF12680"/>
    </source>
</evidence>